<evidence type="ECO:0000313" key="4">
    <source>
        <dbReference type="EMBL" id="QTD44764.1"/>
    </source>
</evidence>
<keyword evidence="1" id="KW-1133">Transmembrane helix</keyword>
<organism evidence="4 5">
    <name type="scientific">Ottowia testudinis</name>
    <dbReference type="NCBI Taxonomy" id="2816950"/>
    <lineage>
        <taxon>Bacteria</taxon>
        <taxon>Pseudomonadati</taxon>
        <taxon>Pseudomonadota</taxon>
        <taxon>Betaproteobacteria</taxon>
        <taxon>Burkholderiales</taxon>
        <taxon>Comamonadaceae</taxon>
        <taxon>Ottowia</taxon>
    </lineage>
</organism>
<gene>
    <name evidence="4" type="ORF">J1M35_17030</name>
</gene>
<evidence type="ECO:0000256" key="1">
    <source>
        <dbReference type="SAM" id="Phobius"/>
    </source>
</evidence>
<keyword evidence="1" id="KW-0472">Membrane</keyword>
<sequence>MPPRRTLTLAPTRRRQHGISLFVVLILVMLAMLLALWASRSALFNQMIVGNDADYQRAFAAAQAMLQDAELDVLRKNPDGSVCTKDASKPKVCRSPGAGVLYPPVGAEDVGPLVATLSAVADTQCKDGLCSKRVAAQDFWADSALMAKLQKSSVGARYGEYTGAKISTSTSELGAEGNAILNQTGDGNVGAWYWTEVLPYTGTATSGGLIVGNDKNLLPLNVNPLVVYRVTAVAYGRKNGTRVVLQQTFAPQKLKD</sequence>
<dbReference type="Proteomes" id="UP000663903">
    <property type="component" value="Chromosome"/>
</dbReference>
<dbReference type="InterPro" id="IPR025746">
    <property type="entry name" value="PilX_N_dom"/>
</dbReference>
<evidence type="ECO:0000259" key="2">
    <source>
        <dbReference type="Pfam" id="PF13681"/>
    </source>
</evidence>
<dbReference type="Pfam" id="PF13681">
    <property type="entry name" value="PilX"/>
    <property type="match status" value="1"/>
</dbReference>
<feature type="domain" description="Type 4 fimbrial biogenesis protein PilX N-terminal" evidence="3">
    <location>
        <begin position="18"/>
        <end position="64"/>
    </location>
</feature>
<reference evidence="4" key="1">
    <citation type="submission" date="2021-03" db="EMBL/GenBank/DDBJ databases">
        <title>Ottowia sp. 27C isolated from the cloaca of a Giant Asian pond turtle (Heosemys grandis).</title>
        <authorList>
            <person name="Spergser J."/>
            <person name="Busse H.-J."/>
        </authorList>
    </citation>
    <scope>NUCLEOTIDE SEQUENCE</scope>
    <source>
        <strain evidence="4">27C</strain>
    </source>
</reference>
<dbReference type="EMBL" id="CP071796">
    <property type="protein sequence ID" value="QTD44764.1"/>
    <property type="molecule type" value="Genomic_DNA"/>
</dbReference>
<evidence type="ECO:0000313" key="5">
    <source>
        <dbReference type="Proteomes" id="UP000663903"/>
    </source>
</evidence>
<proteinExistence type="predicted"/>
<feature type="transmembrane region" description="Helical" evidence="1">
    <location>
        <begin position="21"/>
        <end position="38"/>
    </location>
</feature>
<dbReference type="KEGG" id="otd:J1M35_17030"/>
<protein>
    <submittedName>
        <fullName evidence="4">Pilus assembly protein PilX</fullName>
    </submittedName>
</protein>
<keyword evidence="5" id="KW-1185">Reference proteome</keyword>
<dbReference type="Pfam" id="PF14341">
    <property type="entry name" value="PilX_N"/>
    <property type="match status" value="1"/>
</dbReference>
<accession>A0A975H2G1</accession>
<dbReference type="InterPro" id="IPR025205">
    <property type="entry name" value="PilX/PilW_C"/>
</dbReference>
<feature type="domain" description="PilX/PilW C-terminal" evidence="2">
    <location>
        <begin position="127"/>
        <end position="250"/>
    </location>
</feature>
<keyword evidence="1" id="KW-0812">Transmembrane</keyword>
<dbReference type="AlphaFoldDB" id="A0A975H2G1"/>
<dbReference type="RefSeq" id="WP_208008327.1">
    <property type="nucleotide sequence ID" value="NZ_CP071796.1"/>
</dbReference>
<name>A0A975H2G1_9BURK</name>
<evidence type="ECO:0000259" key="3">
    <source>
        <dbReference type="Pfam" id="PF14341"/>
    </source>
</evidence>